<dbReference type="AlphaFoldDB" id="W9IZM2"/>
<dbReference type="EMBL" id="JH717839">
    <property type="protein sequence ID" value="EWZ00404.1"/>
    <property type="molecule type" value="Genomic_DNA"/>
</dbReference>
<dbReference type="PANTHER" id="PTHR38166">
    <property type="entry name" value="C2H2-TYPE DOMAIN-CONTAINING PROTEIN-RELATED"/>
    <property type="match status" value="1"/>
</dbReference>
<evidence type="ECO:0000313" key="3">
    <source>
        <dbReference type="Proteomes" id="UP000030753"/>
    </source>
</evidence>
<organism evidence="2 3">
    <name type="scientific">Fusarium oxysporum NRRL 32931</name>
    <dbReference type="NCBI Taxonomy" id="660029"/>
    <lineage>
        <taxon>Eukaryota</taxon>
        <taxon>Fungi</taxon>
        <taxon>Dikarya</taxon>
        <taxon>Ascomycota</taxon>
        <taxon>Pezizomycotina</taxon>
        <taxon>Sordariomycetes</taxon>
        <taxon>Hypocreomycetidae</taxon>
        <taxon>Hypocreales</taxon>
        <taxon>Nectriaceae</taxon>
        <taxon>Fusarium</taxon>
        <taxon>Fusarium oxysporum species complex</taxon>
    </lineage>
</organism>
<accession>W9IZM2</accession>
<dbReference type="Proteomes" id="UP000030753">
    <property type="component" value="Unassembled WGS sequence"/>
</dbReference>
<reference evidence="2 3" key="1">
    <citation type="submission" date="2011-06" db="EMBL/GenBank/DDBJ databases">
        <title>The Genome Sequence of Fusarium oxysporum FOSC 3-a.</title>
        <authorList>
            <consortium name="The Broad Institute Genome Sequencing Platform"/>
            <person name="Ma L.-J."/>
            <person name="Gale L.R."/>
            <person name="Schwartz D.C."/>
            <person name="Zhou S."/>
            <person name="Corby-Kistler H."/>
            <person name="Young S.K."/>
            <person name="Zeng Q."/>
            <person name="Gargeya S."/>
            <person name="Fitzgerald M."/>
            <person name="Haas B."/>
            <person name="Abouelleil A."/>
            <person name="Alvarado L."/>
            <person name="Arachchi H.M."/>
            <person name="Berlin A."/>
            <person name="Brown A."/>
            <person name="Chapman S.B."/>
            <person name="Chen Z."/>
            <person name="Dunbar C."/>
            <person name="Freedman E."/>
            <person name="Gearin G."/>
            <person name="Gellesch M."/>
            <person name="Goldberg J."/>
            <person name="Griggs A."/>
            <person name="Gujja S."/>
            <person name="Heiman D."/>
            <person name="Howarth C."/>
            <person name="Larson L."/>
            <person name="Lui A."/>
            <person name="MacDonald P.J.P."/>
            <person name="Mehta T."/>
            <person name="Montmayeur A."/>
            <person name="Murphy C."/>
            <person name="Neiman D."/>
            <person name="Pearson M."/>
            <person name="Priest M."/>
            <person name="Roberts A."/>
            <person name="Saif S."/>
            <person name="Shea T."/>
            <person name="Shenoy N."/>
            <person name="Sisk P."/>
            <person name="Stolte C."/>
            <person name="Sykes S."/>
            <person name="Wortman J."/>
            <person name="Nusbaum C."/>
            <person name="Birren B."/>
        </authorList>
    </citation>
    <scope>NUCLEOTIDE SEQUENCE [LARGE SCALE GENOMIC DNA]</scope>
    <source>
        <strain evidence="3">FOSC 3-a</strain>
    </source>
</reference>
<proteinExistence type="predicted"/>
<name>W9IZM2_FUSOX</name>
<dbReference type="PANTHER" id="PTHR38166:SF1">
    <property type="entry name" value="C2H2-TYPE DOMAIN-CONTAINING PROTEIN"/>
    <property type="match status" value="1"/>
</dbReference>
<gene>
    <name evidence="2" type="ORF">FOYG_00276</name>
</gene>
<protein>
    <recommendedName>
        <fullName evidence="4">C2H2-type domain-containing protein</fullName>
    </recommendedName>
</protein>
<feature type="compositionally biased region" description="Basic and acidic residues" evidence="1">
    <location>
        <begin position="209"/>
        <end position="219"/>
    </location>
</feature>
<dbReference type="HOGENOM" id="CLU_036212_0_0_1"/>
<sequence>MKIGGKCYDYESTRDSGRLHGSPHIGHVSVRTPKNIETTDGNAPRLYILEANVEMDDKLDYGLSTYFAATPRGQSEPTLRGQEDAFSIQCKIHYRISRDSKSLRITVYHNEPSLSDVTEIYNSQHLVPGHLSHSSSRKETSDVLLSPEVEAPGQAKLACPDDNDLEVLGGAETNRSLFPGSTCCGQFSREKLQQESLPPGGEVVKSLKRPAEENNDPQKRSRTNMANYNKKRTETFACPYYRKDPERHFDCINLRLIRISDVKQHLKRRHTWSYSCSRCLKGFSLQKAYEEHVLRQECPTKDCINNDSVSPRAQKMLKDRVDRSSSPELQWQEICRILFGKLSDALNPHHEGVFKEITGIMRGIWRDEENNIISSLEDTQDVPCADQLRPLLSEILTRLEDCFERKEQRTPTENLEERTRTTQDIHKGAIQGGKTGHACEPPTRASNNMFNTGPIEEPEPVGLPTQQFHLPSYMETSDTSDYTFSCLMPTQHQNQFEYSYIDYSTSLLSPDIGTDWQLVPPYNAISMENLVSSQISIENSISPEDCLFSTQMMKDFGQD</sequence>
<evidence type="ECO:0000313" key="2">
    <source>
        <dbReference type="EMBL" id="EWZ00404.1"/>
    </source>
</evidence>
<evidence type="ECO:0000256" key="1">
    <source>
        <dbReference type="SAM" id="MobiDB-lite"/>
    </source>
</evidence>
<feature type="region of interest" description="Disordered" evidence="1">
    <location>
        <begin position="193"/>
        <end position="227"/>
    </location>
</feature>
<dbReference type="OrthoDB" id="4738706at2759"/>
<evidence type="ECO:0008006" key="4">
    <source>
        <dbReference type="Google" id="ProtNLM"/>
    </source>
</evidence>